<dbReference type="Proteomes" id="UP000671995">
    <property type="component" value="Chromosome"/>
</dbReference>
<protein>
    <submittedName>
        <fullName evidence="1">Virulence RhuM family protein</fullName>
    </submittedName>
</protein>
<reference evidence="1" key="1">
    <citation type="submission" date="2020-05" db="EMBL/GenBank/DDBJ databases">
        <authorList>
            <person name="Zeng H."/>
            <person name="Chan Y.K."/>
            <person name="Watt R.M."/>
        </authorList>
    </citation>
    <scope>NUCLEOTIDE SEQUENCE</scope>
    <source>
        <strain evidence="1">ATCC 700773</strain>
    </source>
</reference>
<evidence type="ECO:0000313" key="1">
    <source>
        <dbReference type="EMBL" id="QTQ12420.1"/>
    </source>
</evidence>
<dbReference type="PANTHER" id="PTHR35810">
    <property type="entry name" value="CYTOPLASMIC PROTEIN-RELATED"/>
    <property type="match status" value="1"/>
</dbReference>
<dbReference type="RefSeq" id="WP_210117134.1">
    <property type="nucleotide sequence ID" value="NZ_CP054257.1"/>
</dbReference>
<dbReference type="AlphaFoldDB" id="A0A975ICZ4"/>
<dbReference type="PIRSF" id="PIRSF015268">
    <property type="entry name" value="Virulence_RhuM"/>
    <property type="match status" value="1"/>
</dbReference>
<dbReference type="EMBL" id="CP054257">
    <property type="protein sequence ID" value="QTQ12420.1"/>
    <property type="molecule type" value="Genomic_DNA"/>
</dbReference>
<proteinExistence type="predicted"/>
<name>A0A975ICZ4_9SPIR</name>
<evidence type="ECO:0000313" key="2">
    <source>
        <dbReference type="Proteomes" id="UP000671995"/>
    </source>
</evidence>
<dbReference type="PANTHER" id="PTHR35810:SF1">
    <property type="entry name" value="CYTOPLASMIC PROTEIN"/>
    <property type="match status" value="1"/>
</dbReference>
<gene>
    <name evidence="1" type="ORF">HRI96_09540</name>
</gene>
<organism evidence="1 2">
    <name type="scientific">Treponema parvum</name>
    <dbReference type="NCBI Taxonomy" id="138851"/>
    <lineage>
        <taxon>Bacteria</taxon>
        <taxon>Pseudomonadati</taxon>
        <taxon>Spirochaetota</taxon>
        <taxon>Spirochaetia</taxon>
        <taxon>Spirochaetales</taxon>
        <taxon>Treponemataceae</taxon>
        <taxon>Treponema</taxon>
    </lineage>
</organism>
<reference evidence="1" key="2">
    <citation type="journal article" date="2021" name="Microbiol. Resour. Announc.">
        <title>Complete Genome Sequences of Three Human Oral Treponema parvum Isolates.</title>
        <authorList>
            <person name="Zeng H."/>
            <person name="Watt R.M."/>
        </authorList>
    </citation>
    <scope>NUCLEOTIDE SEQUENCE</scope>
    <source>
        <strain evidence="1">ATCC 700773</strain>
    </source>
</reference>
<accession>A0A975ICZ4</accession>
<sequence length="338" mass="39454">MTEQTDEIIIYNTEDGKTNVKLYAQDGMIWMNQQQIALLFESSKQNISLHIANIFKDKELDEKAVVKDYLTTASDGKNYKITYYALPMILAIGFRVHSKRGTQFRIWANQNLTEFLHKGFVMDDERLKNPDGRPDYFDELLERIRDIRASEKRFYQKVRDLFALSSDYDSSDKATQIFFASTQNKLIYAVTHKTAAELILSRADSSKPNMALTSWKGRIVRKQDIYISKNYLTKDELDILNRIVIIFLETAELRAKMHKDLTMHYWKDNFDKILIENGFSLLNDKGAHSHQQMEKKVEAVYLEFDAKRKAFYAAEADKADELELKALENLEKKLKAKK</sequence>
<dbReference type="Pfam" id="PF13310">
    <property type="entry name" value="Virulence_RhuM"/>
    <property type="match status" value="1"/>
</dbReference>
<dbReference type="InterPro" id="IPR011204">
    <property type="entry name" value="Virulence_RhuM-like"/>
</dbReference>